<gene>
    <name evidence="3" type="primary">LOC127566370</name>
</gene>
<keyword evidence="1" id="KW-1133">Transmembrane helix</keyword>
<sequence>MVMSGTKLFLISGGCPHHDIQRIASGEEAISKSFTESIYSRFSESFWQLAEQISLLLNCDVWQYQFLYLHWLATYAVHNTVSAVVWVRLSPPLCEIAFSFLVRFSFIILLLYANKCW</sequence>
<protein>
    <submittedName>
        <fullName evidence="3">Uncharacterized protein LOC127566370 isoform X1</fullName>
    </submittedName>
</protein>
<name>A0A9C6WEF1_DROAB</name>
<organism evidence="2 3">
    <name type="scientific">Drosophila albomicans</name>
    <name type="common">Fruit fly</name>
    <dbReference type="NCBI Taxonomy" id="7291"/>
    <lineage>
        <taxon>Eukaryota</taxon>
        <taxon>Metazoa</taxon>
        <taxon>Ecdysozoa</taxon>
        <taxon>Arthropoda</taxon>
        <taxon>Hexapoda</taxon>
        <taxon>Insecta</taxon>
        <taxon>Pterygota</taxon>
        <taxon>Neoptera</taxon>
        <taxon>Endopterygota</taxon>
        <taxon>Diptera</taxon>
        <taxon>Brachycera</taxon>
        <taxon>Muscomorpha</taxon>
        <taxon>Ephydroidea</taxon>
        <taxon>Drosophilidae</taxon>
        <taxon>Drosophila</taxon>
    </lineage>
</organism>
<dbReference type="GeneID" id="127566370"/>
<dbReference type="RefSeq" id="XP_051864355.1">
    <property type="nucleotide sequence ID" value="XM_052008395.1"/>
</dbReference>
<evidence type="ECO:0000313" key="3">
    <source>
        <dbReference type="RefSeq" id="XP_051864355.1"/>
    </source>
</evidence>
<keyword evidence="1" id="KW-0472">Membrane</keyword>
<reference evidence="3" key="1">
    <citation type="submission" date="2025-08" db="UniProtKB">
        <authorList>
            <consortium name="RefSeq"/>
        </authorList>
    </citation>
    <scope>IDENTIFICATION</scope>
    <source>
        <strain evidence="3">15112-1751.03</strain>
        <tissue evidence="3">Whole Adult</tissue>
    </source>
</reference>
<proteinExistence type="predicted"/>
<dbReference type="AlphaFoldDB" id="A0A9C6WEF1"/>
<keyword evidence="1" id="KW-0812">Transmembrane</keyword>
<evidence type="ECO:0000256" key="1">
    <source>
        <dbReference type="SAM" id="Phobius"/>
    </source>
</evidence>
<keyword evidence="2" id="KW-1185">Reference proteome</keyword>
<feature type="transmembrane region" description="Helical" evidence="1">
    <location>
        <begin position="96"/>
        <end position="113"/>
    </location>
</feature>
<evidence type="ECO:0000313" key="2">
    <source>
        <dbReference type="Proteomes" id="UP000515160"/>
    </source>
</evidence>
<dbReference type="Proteomes" id="UP000515160">
    <property type="component" value="Unplaced"/>
</dbReference>
<accession>A0A9C6WEF1</accession>